<evidence type="ECO:0000313" key="2">
    <source>
        <dbReference type="EMBL" id="RDH21361.1"/>
    </source>
</evidence>
<dbReference type="AlphaFoldDB" id="A0A370C349"/>
<name>A0A370C349_ASPNG</name>
<feature type="compositionally biased region" description="Basic and acidic residues" evidence="1">
    <location>
        <begin position="1"/>
        <end position="22"/>
    </location>
</feature>
<evidence type="ECO:0000313" key="3">
    <source>
        <dbReference type="Proteomes" id="UP000253845"/>
    </source>
</evidence>
<proteinExistence type="predicted"/>
<protein>
    <submittedName>
        <fullName evidence="2">Uncharacterized protein</fullName>
    </submittedName>
</protein>
<sequence length="152" mass="16680">MDRIEEKKKLTEDYNGRKKNEGHGQAARSARRDGDEKRNLLETIPAEWGMAATFLTGSGLGLTTTHHLEATLAVKLDTTGISLRRGSPRSIRALLILSMHLEAKVPPRHKYNDGSAGDRETAVSPYAPVITYTTNELSIFNYPPFAACGISV</sequence>
<feature type="region of interest" description="Disordered" evidence="1">
    <location>
        <begin position="1"/>
        <end position="38"/>
    </location>
</feature>
<reference evidence="2 3" key="1">
    <citation type="submission" date="2018-07" db="EMBL/GenBank/DDBJ databases">
        <title>Section-level genome sequencing of Aspergillus section Nigri to investigate inter- and intra-species variation.</title>
        <authorList>
            <consortium name="DOE Joint Genome Institute"/>
            <person name="Vesth T.C."/>
            <person name="Nybo J.L."/>
            <person name="Theobald S."/>
            <person name="Frisvad J.C."/>
            <person name="Larsen T.O."/>
            <person name="Nielsen K.F."/>
            <person name="Hoof J.B."/>
            <person name="Brandl J."/>
            <person name="Salamov A."/>
            <person name="Riley R."/>
            <person name="Gladden J.M."/>
            <person name="Phatale P."/>
            <person name="Nielsen M.T."/>
            <person name="Lyhne E.K."/>
            <person name="Kogle M.E."/>
            <person name="Strasser K."/>
            <person name="McDonnell E."/>
            <person name="Barry K."/>
            <person name="Clum A."/>
            <person name="Chen C."/>
            <person name="Nolan M."/>
            <person name="Sandor L."/>
            <person name="Kuo A."/>
            <person name="Lipzen A."/>
            <person name="Hainaut M."/>
            <person name="Drula E."/>
            <person name="Tsang A."/>
            <person name="Magnuson J.K."/>
            <person name="Henrissat B."/>
            <person name="Wiebenga A."/>
            <person name="Simmons B.A."/>
            <person name="Makela M.R."/>
            <person name="De vries R.P."/>
            <person name="Grigoriev I.V."/>
            <person name="Mortensen U.H."/>
            <person name="Baker S.E."/>
            <person name="Andersen M.R."/>
        </authorList>
    </citation>
    <scope>NUCLEOTIDE SEQUENCE [LARGE SCALE GENOMIC DNA]</scope>
    <source>
        <strain evidence="2 3">ATCC 13496</strain>
    </source>
</reference>
<evidence type="ECO:0000256" key="1">
    <source>
        <dbReference type="SAM" id="MobiDB-lite"/>
    </source>
</evidence>
<accession>A0A370C349</accession>
<dbReference type="EMBL" id="KZ851911">
    <property type="protein sequence ID" value="RDH21361.1"/>
    <property type="molecule type" value="Genomic_DNA"/>
</dbReference>
<dbReference type="Proteomes" id="UP000253845">
    <property type="component" value="Unassembled WGS sequence"/>
</dbReference>
<dbReference type="VEuPathDB" id="FungiDB:M747DRAFT_304775"/>
<gene>
    <name evidence="2" type="ORF">M747DRAFT_304775</name>
</gene>
<organism evidence="2 3">
    <name type="scientific">Aspergillus niger ATCC 13496</name>
    <dbReference type="NCBI Taxonomy" id="1353008"/>
    <lineage>
        <taxon>Eukaryota</taxon>
        <taxon>Fungi</taxon>
        <taxon>Dikarya</taxon>
        <taxon>Ascomycota</taxon>
        <taxon>Pezizomycotina</taxon>
        <taxon>Eurotiomycetes</taxon>
        <taxon>Eurotiomycetidae</taxon>
        <taxon>Eurotiales</taxon>
        <taxon>Aspergillaceae</taxon>
        <taxon>Aspergillus</taxon>
        <taxon>Aspergillus subgen. Circumdati</taxon>
    </lineage>
</organism>